<dbReference type="EMBL" id="CP054532">
    <property type="protein sequence ID" value="QSL64119.1"/>
    <property type="molecule type" value="Genomic_DNA"/>
</dbReference>
<evidence type="ECO:0000313" key="10">
    <source>
        <dbReference type="EMBL" id="QSL64119.1"/>
    </source>
</evidence>
<comment type="similarity">
    <text evidence="2 9">Belongs to the mitochondrial pyruvate carrier (MPC) (TC 2.A.105) family.</text>
</comment>
<evidence type="ECO:0000256" key="2">
    <source>
        <dbReference type="ARBA" id="ARBA00006416"/>
    </source>
</evidence>
<dbReference type="OrthoDB" id="869189at2759"/>
<evidence type="ECO:0000256" key="1">
    <source>
        <dbReference type="ARBA" id="ARBA00004448"/>
    </source>
</evidence>
<keyword evidence="4" id="KW-0812">Transmembrane</keyword>
<dbReference type="AlphaFoldDB" id="A0A899FXY2"/>
<dbReference type="InterPro" id="IPR005336">
    <property type="entry name" value="MPC"/>
</dbReference>
<evidence type="ECO:0000313" key="11">
    <source>
        <dbReference type="Proteomes" id="UP000663699"/>
    </source>
</evidence>
<dbReference type="Pfam" id="PF03650">
    <property type="entry name" value="MPC"/>
    <property type="match status" value="1"/>
</dbReference>
<organism evidence="10 11">
    <name type="scientific">Pneumocystis wakefieldiae</name>
    <dbReference type="NCBI Taxonomy" id="38082"/>
    <lineage>
        <taxon>Eukaryota</taxon>
        <taxon>Fungi</taxon>
        <taxon>Dikarya</taxon>
        <taxon>Ascomycota</taxon>
        <taxon>Taphrinomycotina</taxon>
        <taxon>Pneumocystomycetes</taxon>
        <taxon>Pneumocystaceae</taxon>
        <taxon>Pneumocystis</taxon>
    </lineage>
</organism>
<protein>
    <recommendedName>
        <fullName evidence="9">Mitochondrial pyruvate carrier</fullName>
    </recommendedName>
</protein>
<sequence length="137" mass="14949">MSSFASTAKNKFSRFLNHPSGLKTVHFWAPAMKWGLVLAGIGDLKRSSDKLSVSQNIGIVSLVLGGGLCSSVDFDGLYMDPVEHDYQAEELLVSCIKHSLEINGFRLATVNLFLAITGGIQLLRIYSYRQGLKRAGS</sequence>
<evidence type="ECO:0000256" key="4">
    <source>
        <dbReference type="ARBA" id="ARBA00022692"/>
    </source>
</evidence>
<name>A0A899FXY2_9ASCO</name>
<evidence type="ECO:0000256" key="5">
    <source>
        <dbReference type="ARBA" id="ARBA00022792"/>
    </source>
</evidence>
<evidence type="ECO:0000256" key="7">
    <source>
        <dbReference type="ARBA" id="ARBA00023128"/>
    </source>
</evidence>
<reference evidence="10" key="1">
    <citation type="submission" date="2020-06" db="EMBL/GenBank/DDBJ databases">
        <title>Genomes of multiple members of Pneumocystis genus reveal paths to human pathogen Pneumocystis jirovecii.</title>
        <authorList>
            <person name="Cisse O.H."/>
            <person name="Ma L."/>
            <person name="Dekker J."/>
            <person name="Khil P."/>
            <person name="Jo J."/>
            <person name="Brenchley J."/>
            <person name="Blair R."/>
            <person name="Pahar B."/>
            <person name="Chabe M."/>
            <person name="Van Rompay K.A."/>
            <person name="Keesler R."/>
            <person name="Sukura A."/>
            <person name="Hirsch V."/>
            <person name="Kutty G."/>
            <person name="Liu Y."/>
            <person name="Peng L."/>
            <person name="Chen J."/>
            <person name="Song J."/>
            <person name="Weissenbacher-Lang C."/>
            <person name="Xu J."/>
            <person name="Upham N.S."/>
            <person name="Stajich J.E."/>
            <person name="Cuomo C.A."/>
            <person name="Cushion M.T."/>
            <person name="Kovacs J.A."/>
        </authorList>
    </citation>
    <scope>NUCLEOTIDE SEQUENCE</scope>
    <source>
        <strain evidence="10">2A</strain>
    </source>
</reference>
<comment type="subcellular location">
    <subcellularLocation>
        <location evidence="1 9">Mitochondrion inner membrane</location>
        <topology evidence="1 9">Multi-pass membrane protein</topology>
    </subcellularLocation>
</comment>
<proteinExistence type="inferred from homology"/>
<evidence type="ECO:0000256" key="6">
    <source>
        <dbReference type="ARBA" id="ARBA00022989"/>
    </source>
</evidence>
<dbReference type="Proteomes" id="UP000663699">
    <property type="component" value="Chromosome 1"/>
</dbReference>
<dbReference type="GO" id="GO:0005743">
    <property type="term" value="C:mitochondrial inner membrane"/>
    <property type="evidence" value="ECO:0007669"/>
    <property type="project" value="UniProtKB-SubCell"/>
</dbReference>
<evidence type="ECO:0000256" key="8">
    <source>
        <dbReference type="ARBA" id="ARBA00023136"/>
    </source>
</evidence>
<keyword evidence="6" id="KW-1133">Transmembrane helix</keyword>
<keyword evidence="8" id="KW-0472">Membrane</keyword>
<dbReference type="GO" id="GO:0006850">
    <property type="term" value="P:pyruvate import into mitochondria"/>
    <property type="evidence" value="ECO:0007669"/>
    <property type="project" value="InterPro"/>
</dbReference>
<comment type="function">
    <text evidence="9">Mediates the uptake of pyruvate into mitochondria.</text>
</comment>
<keyword evidence="5 9" id="KW-0999">Mitochondrion inner membrane</keyword>
<keyword evidence="3 9" id="KW-0813">Transport</keyword>
<keyword evidence="7 9" id="KW-0496">Mitochondrion</keyword>
<evidence type="ECO:0000256" key="9">
    <source>
        <dbReference type="RuleBase" id="RU363100"/>
    </source>
</evidence>
<evidence type="ECO:0000256" key="3">
    <source>
        <dbReference type="ARBA" id="ARBA00022448"/>
    </source>
</evidence>
<accession>A0A899FXY2</accession>
<keyword evidence="11" id="KW-1185">Reference proteome</keyword>
<gene>
    <name evidence="10" type="ORF">MERGE_000274</name>
</gene>